<dbReference type="SUPFAM" id="SSF52540">
    <property type="entry name" value="P-loop containing nucleoside triphosphate hydrolases"/>
    <property type="match status" value="1"/>
</dbReference>
<organism evidence="2 3">
    <name type="scientific">Hebeloma cylindrosporum</name>
    <dbReference type="NCBI Taxonomy" id="76867"/>
    <lineage>
        <taxon>Eukaryota</taxon>
        <taxon>Fungi</taxon>
        <taxon>Dikarya</taxon>
        <taxon>Basidiomycota</taxon>
        <taxon>Agaricomycotina</taxon>
        <taxon>Agaricomycetes</taxon>
        <taxon>Agaricomycetidae</taxon>
        <taxon>Agaricales</taxon>
        <taxon>Agaricineae</taxon>
        <taxon>Hymenogastraceae</taxon>
        <taxon>Hebeloma</taxon>
    </lineage>
</organism>
<name>A0A0C2XD81_HEBCY</name>
<dbReference type="EMBL" id="KN831813">
    <property type="protein sequence ID" value="KIM35858.1"/>
    <property type="molecule type" value="Genomic_DNA"/>
</dbReference>
<feature type="domain" description="NadR/Ttd14 AAA" evidence="1">
    <location>
        <begin position="12"/>
        <end position="179"/>
    </location>
</feature>
<sequence>METQKAQPTISIYLVGPSSTGKTTLCNALAQKLAIPTHAYVTEIARQVMKDKGHSRETIGSLQMQQDIMEAHFERENALREDTFPIRLFDRSAIDPIIYVILTSKNAADARSRQEFLTQSEEFQEILGRYKSNTSFMVLLKPVPGWLVDDGVRSTENQAECTQIFKELLKELAVPYFSLGGECIDLQERVNAILRLTQIETDKKA</sequence>
<evidence type="ECO:0000313" key="3">
    <source>
        <dbReference type="Proteomes" id="UP000053424"/>
    </source>
</evidence>
<gene>
    <name evidence="2" type="ORF">M413DRAFT_32214</name>
</gene>
<protein>
    <recommendedName>
        <fullName evidence="1">NadR/Ttd14 AAA domain-containing protein</fullName>
    </recommendedName>
</protein>
<dbReference type="AlphaFoldDB" id="A0A0C2XD81"/>
<dbReference type="Gene3D" id="3.40.50.300">
    <property type="entry name" value="P-loop containing nucleotide triphosphate hydrolases"/>
    <property type="match status" value="1"/>
</dbReference>
<reference evidence="2 3" key="1">
    <citation type="submission" date="2014-04" db="EMBL/GenBank/DDBJ databases">
        <authorList>
            <consortium name="DOE Joint Genome Institute"/>
            <person name="Kuo A."/>
            <person name="Gay G."/>
            <person name="Dore J."/>
            <person name="Kohler A."/>
            <person name="Nagy L.G."/>
            <person name="Floudas D."/>
            <person name="Copeland A."/>
            <person name="Barry K.W."/>
            <person name="Cichocki N."/>
            <person name="Veneault-Fourrey C."/>
            <person name="LaButti K."/>
            <person name="Lindquist E.A."/>
            <person name="Lipzen A."/>
            <person name="Lundell T."/>
            <person name="Morin E."/>
            <person name="Murat C."/>
            <person name="Sun H."/>
            <person name="Tunlid A."/>
            <person name="Henrissat B."/>
            <person name="Grigoriev I.V."/>
            <person name="Hibbett D.S."/>
            <person name="Martin F."/>
            <person name="Nordberg H.P."/>
            <person name="Cantor M.N."/>
            <person name="Hua S.X."/>
        </authorList>
    </citation>
    <scope>NUCLEOTIDE SEQUENCE [LARGE SCALE GENOMIC DNA]</scope>
    <source>
        <strain evidence="3">h7</strain>
    </source>
</reference>
<keyword evidence="3" id="KW-1185">Reference proteome</keyword>
<reference evidence="3" key="2">
    <citation type="submission" date="2015-01" db="EMBL/GenBank/DDBJ databases">
        <title>Evolutionary Origins and Diversification of the Mycorrhizal Mutualists.</title>
        <authorList>
            <consortium name="DOE Joint Genome Institute"/>
            <consortium name="Mycorrhizal Genomics Consortium"/>
            <person name="Kohler A."/>
            <person name="Kuo A."/>
            <person name="Nagy L.G."/>
            <person name="Floudas D."/>
            <person name="Copeland A."/>
            <person name="Barry K.W."/>
            <person name="Cichocki N."/>
            <person name="Veneault-Fourrey C."/>
            <person name="LaButti K."/>
            <person name="Lindquist E.A."/>
            <person name="Lipzen A."/>
            <person name="Lundell T."/>
            <person name="Morin E."/>
            <person name="Murat C."/>
            <person name="Riley R."/>
            <person name="Ohm R."/>
            <person name="Sun H."/>
            <person name="Tunlid A."/>
            <person name="Henrissat B."/>
            <person name="Grigoriev I.V."/>
            <person name="Hibbett D.S."/>
            <person name="Martin F."/>
        </authorList>
    </citation>
    <scope>NUCLEOTIDE SEQUENCE [LARGE SCALE GENOMIC DNA]</scope>
    <source>
        <strain evidence="3">h7</strain>
    </source>
</reference>
<dbReference type="InterPro" id="IPR027417">
    <property type="entry name" value="P-loop_NTPase"/>
</dbReference>
<evidence type="ECO:0000313" key="2">
    <source>
        <dbReference type="EMBL" id="KIM35858.1"/>
    </source>
</evidence>
<evidence type="ECO:0000259" key="1">
    <source>
        <dbReference type="Pfam" id="PF13521"/>
    </source>
</evidence>
<accession>A0A0C2XD81</accession>
<dbReference type="Pfam" id="PF13521">
    <property type="entry name" value="AAA_28"/>
    <property type="match status" value="1"/>
</dbReference>
<dbReference type="OrthoDB" id="6118920at2759"/>
<dbReference type="HOGENOM" id="CLU_087993_0_0_1"/>
<dbReference type="Proteomes" id="UP000053424">
    <property type="component" value="Unassembled WGS sequence"/>
</dbReference>
<dbReference type="InterPro" id="IPR038727">
    <property type="entry name" value="NadR/Ttd14_AAA_dom"/>
</dbReference>
<proteinExistence type="predicted"/>